<feature type="signal peptide" evidence="2">
    <location>
        <begin position="1"/>
        <end position="37"/>
    </location>
</feature>
<keyword evidence="1" id="KW-0812">Transmembrane</keyword>
<protein>
    <submittedName>
        <fullName evidence="3">Uncharacterized protein</fullName>
    </submittedName>
</protein>
<dbReference type="AlphaFoldDB" id="A0A928VXD9"/>
<feature type="chain" id="PRO_5037323167" evidence="2">
    <location>
        <begin position="38"/>
        <end position="500"/>
    </location>
</feature>
<proteinExistence type="predicted"/>
<organism evidence="3 4">
    <name type="scientific">Zarconia navalis LEGE 11467</name>
    <dbReference type="NCBI Taxonomy" id="1828826"/>
    <lineage>
        <taxon>Bacteria</taxon>
        <taxon>Bacillati</taxon>
        <taxon>Cyanobacteriota</taxon>
        <taxon>Cyanophyceae</taxon>
        <taxon>Oscillatoriophycideae</taxon>
        <taxon>Oscillatoriales</taxon>
        <taxon>Oscillatoriales incertae sedis</taxon>
        <taxon>Zarconia</taxon>
        <taxon>Zarconia navalis</taxon>
    </lineage>
</organism>
<feature type="transmembrane region" description="Helical" evidence="1">
    <location>
        <begin position="433"/>
        <end position="456"/>
    </location>
</feature>
<keyword evidence="2" id="KW-0732">Signal</keyword>
<evidence type="ECO:0000256" key="2">
    <source>
        <dbReference type="SAM" id="SignalP"/>
    </source>
</evidence>
<reference evidence="3" key="1">
    <citation type="submission" date="2020-10" db="EMBL/GenBank/DDBJ databases">
        <authorList>
            <person name="Castelo-Branco R."/>
            <person name="Eusebio N."/>
            <person name="Adriana R."/>
            <person name="Vieira A."/>
            <person name="Brugerolle De Fraissinette N."/>
            <person name="Rezende De Castro R."/>
            <person name="Schneider M.P."/>
            <person name="Vasconcelos V."/>
            <person name="Leao P.N."/>
        </authorList>
    </citation>
    <scope>NUCLEOTIDE SEQUENCE</scope>
    <source>
        <strain evidence="3">LEGE 11467</strain>
    </source>
</reference>
<dbReference type="RefSeq" id="WP_264321565.1">
    <property type="nucleotide sequence ID" value="NZ_JADEXN010000184.1"/>
</dbReference>
<keyword evidence="1" id="KW-0472">Membrane</keyword>
<keyword evidence="4" id="KW-1185">Reference proteome</keyword>
<evidence type="ECO:0000313" key="4">
    <source>
        <dbReference type="Proteomes" id="UP000621799"/>
    </source>
</evidence>
<feature type="transmembrane region" description="Helical" evidence="1">
    <location>
        <begin position="170"/>
        <end position="189"/>
    </location>
</feature>
<evidence type="ECO:0000313" key="3">
    <source>
        <dbReference type="EMBL" id="MBE9041354.1"/>
    </source>
</evidence>
<accession>A0A928VXD9</accession>
<dbReference type="EMBL" id="JADEXN010000184">
    <property type="protein sequence ID" value="MBE9041354.1"/>
    <property type="molecule type" value="Genomic_DNA"/>
</dbReference>
<comment type="caution">
    <text evidence="3">The sequence shown here is derived from an EMBL/GenBank/DDBJ whole genome shotgun (WGS) entry which is preliminary data.</text>
</comment>
<sequence>MKRHLISQNPQRNGTIAPWRWGLFLSLVALLALPATAQDFDDDFEDEEDDRSEFVREPISITPDRLIVRGTRGAAETRNLLLQTRGDLENLQVVPLALETWGGEATFPDAAILAGEPETKINADSILTLPLTFDFDRISSSGEYNGQLLLTYDNGQQTLPLTVQLKDSPLVPLIVLLTGVGLGVGLSTYRAQGKPRDRVLVRMGQLHAQMSADPKLARATSFQAQIDAHLLDMEMALQGEQWDVAGEAIDRAEAIWVTWRRHREDWIAQIDYGERLMQRIQEEGNLSPERSYLQSVCRRINRAIQDAPNGPPQALQQQLDECGEYLNRYLLLEEDLKHLNGLCARIVPGESEEPWRVETQNLALQLNTMVPNDGETYQTLSKDLKTAISKLEPLTSGGNREMVLSIPRLVFAPPSVHPATETPTSKAPVQLKIFSLTSYAIATILLSGLGFIQLYVKQPTFGANLWSDYLTLLAWGFGAEVTRESVTKVVRDWGRSNSNS</sequence>
<gene>
    <name evidence="3" type="ORF">IQ235_11235</name>
</gene>
<keyword evidence="1" id="KW-1133">Transmembrane helix</keyword>
<name>A0A928VXD9_9CYAN</name>
<evidence type="ECO:0000256" key="1">
    <source>
        <dbReference type="SAM" id="Phobius"/>
    </source>
</evidence>
<dbReference type="Proteomes" id="UP000621799">
    <property type="component" value="Unassembled WGS sequence"/>
</dbReference>